<dbReference type="InterPro" id="IPR036052">
    <property type="entry name" value="TrpB-like_PALP_sf"/>
</dbReference>
<proteinExistence type="predicted"/>
<protein>
    <submittedName>
        <fullName evidence="5">Threonine synthase</fullName>
    </submittedName>
</protein>
<dbReference type="PANTHER" id="PTHR48078">
    <property type="entry name" value="THREONINE DEHYDRATASE, MITOCHONDRIAL-RELATED"/>
    <property type="match status" value="1"/>
</dbReference>
<keyword evidence="6" id="KW-1185">Reference proteome</keyword>
<evidence type="ECO:0000256" key="3">
    <source>
        <dbReference type="ARBA" id="ARBA00023239"/>
    </source>
</evidence>
<dbReference type="SUPFAM" id="SSF53686">
    <property type="entry name" value="Tryptophan synthase beta subunit-like PLP-dependent enzymes"/>
    <property type="match status" value="1"/>
</dbReference>
<accession>A0A1I6U6E7</accession>
<dbReference type="NCBIfam" id="NF006050">
    <property type="entry name" value="PRK08197.1"/>
    <property type="match status" value="1"/>
</dbReference>
<dbReference type="AlphaFoldDB" id="A0A1I6U6E7"/>
<dbReference type="GO" id="GO:0009097">
    <property type="term" value="P:isoleucine biosynthetic process"/>
    <property type="evidence" value="ECO:0007669"/>
    <property type="project" value="TreeGrafter"/>
</dbReference>
<dbReference type="OrthoDB" id="9778118at2"/>
<evidence type="ECO:0000313" key="5">
    <source>
        <dbReference type="EMBL" id="SFS97109.1"/>
    </source>
</evidence>
<keyword evidence="2" id="KW-0663">Pyridoxal phosphate</keyword>
<evidence type="ECO:0000256" key="1">
    <source>
        <dbReference type="ARBA" id="ARBA00001933"/>
    </source>
</evidence>
<dbReference type="InterPro" id="IPR050147">
    <property type="entry name" value="Ser/Thr_Dehydratase"/>
</dbReference>
<dbReference type="GO" id="GO:0004794">
    <property type="term" value="F:threonine deaminase activity"/>
    <property type="evidence" value="ECO:0007669"/>
    <property type="project" value="TreeGrafter"/>
</dbReference>
<dbReference type="RefSeq" id="WP_091838981.1">
    <property type="nucleotide sequence ID" value="NZ_FPAA01000014.1"/>
</dbReference>
<dbReference type="GO" id="GO:0003941">
    <property type="term" value="F:L-serine ammonia-lyase activity"/>
    <property type="evidence" value="ECO:0007669"/>
    <property type="project" value="TreeGrafter"/>
</dbReference>
<dbReference type="EMBL" id="FPAA01000014">
    <property type="protein sequence ID" value="SFS97109.1"/>
    <property type="molecule type" value="Genomic_DNA"/>
</dbReference>
<dbReference type="Gene3D" id="3.40.50.1100">
    <property type="match status" value="2"/>
</dbReference>
<gene>
    <name evidence="5" type="ORF">SAMN05444972_1148</name>
</gene>
<feature type="domain" description="Tryptophan synthase beta chain-like PALP" evidence="4">
    <location>
        <begin position="71"/>
        <end position="374"/>
    </location>
</feature>
<dbReference type="Proteomes" id="UP000198660">
    <property type="component" value="Unassembled WGS sequence"/>
</dbReference>
<dbReference type="InterPro" id="IPR001926">
    <property type="entry name" value="TrpB-like_PALP"/>
</dbReference>
<comment type="cofactor">
    <cofactor evidence="1">
        <name>pyridoxal 5'-phosphate</name>
        <dbReference type="ChEBI" id="CHEBI:597326"/>
    </cofactor>
</comment>
<dbReference type="GO" id="GO:0006567">
    <property type="term" value="P:L-threonine catabolic process"/>
    <property type="evidence" value="ECO:0007669"/>
    <property type="project" value="TreeGrafter"/>
</dbReference>
<name>A0A1I6U6E7_9BACL</name>
<keyword evidence="3" id="KW-0456">Lyase</keyword>
<reference evidence="6" key="1">
    <citation type="submission" date="2016-10" db="EMBL/GenBank/DDBJ databases">
        <authorList>
            <person name="Varghese N."/>
            <person name="Submissions S."/>
        </authorList>
    </citation>
    <scope>NUCLEOTIDE SEQUENCE [LARGE SCALE GENOMIC DNA]</scope>
    <source>
        <strain evidence="6">DSM 45789</strain>
    </source>
</reference>
<evidence type="ECO:0000259" key="4">
    <source>
        <dbReference type="Pfam" id="PF00291"/>
    </source>
</evidence>
<dbReference type="GO" id="GO:0006565">
    <property type="term" value="P:L-serine catabolic process"/>
    <property type="evidence" value="ECO:0007669"/>
    <property type="project" value="TreeGrafter"/>
</dbReference>
<dbReference type="Pfam" id="PF00291">
    <property type="entry name" value="PALP"/>
    <property type="match status" value="1"/>
</dbReference>
<organism evidence="5 6">
    <name type="scientific">Marininema halotolerans</name>
    <dbReference type="NCBI Taxonomy" id="1155944"/>
    <lineage>
        <taxon>Bacteria</taxon>
        <taxon>Bacillati</taxon>
        <taxon>Bacillota</taxon>
        <taxon>Bacilli</taxon>
        <taxon>Bacillales</taxon>
        <taxon>Thermoactinomycetaceae</taxon>
        <taxon>Marininema</taxon>
    </lineage>
</organism>
<evidence type="ECO:0000313" key="6">
    <source>
        <dbReference type="Proteomes" id="UP000198660"/>
    </source>
</evidence>
<sequence>MRDGWLVCSGCSHRIPFNAGAGQCSCGGVFLVGYDLERVKASWSVNPLKDRASTMWRYHELLPVDRPNEAVTLGEGWTPMIRIPEWEERLTLKRLWVKRDEQNPTGSFKARGFSVAVSLLKERGIEKVAVPSNGNAASALAAYAARGKLQSYVFVPMDCPGIIVEESIRYGAKTFRVDGLIHDAGKIIEEGKSSEGWVNVGTAKELGRLEGKKTMGLELAEQLSWEMPDVLLYPTGGGSGLIGIWKALGELKEMGMLQGELPRFVSVQEVGCTPVVDSFRSGAKKLVPYGDDTTSSPTGVRVPNPPAGDLILSILRETGGTAVAVTRDEILQAQAYMGYQGISSSPEGAVVFAGLLHLREAGEIRSGERVVLYNTAHALKYLEWDPPTSIPVIKNYKEYAERVNTEHRATFMNKNS</sequence>
<evidence type="ECO:0000256" key="2">
    <source>
        <dbReference type="ARBA" id="ARBA00022898"/>
    </source>
</evidence>
<dbReference type="PANTHER" id="PTHR48078:SF6">
    <property type="entry name" value="L-THREONINE DEHYDRATASE CATABOLIC TDCB"/>
    <property type="match status" value="1"/>
</dbReference>
<dbReference type="CDD" id="cd01563">
    <property type="entry name" value="Thr-synth_1"/>
    <property type="match status" value="1"/>
</dbReference>